<evidence type="ECO:0000256" key="6">
    <source>
        <dbReference type="ARBA" id="ARBA00023002"/>
    </source>
</evidence>
<evidence type="ECO:0000313" key="10">
    <source>
        <dbReference type="EMBL" id="MFC3156909.1"/>
    </source>
</evidence>
<evidence type="ECO:0000256" key="4">
    <source>
        <dbReference type="ARBA" id="ARBA00022643"/>
    </source>
</evidence>
<keyword evidence="6 8" id="KW-0560">Oxidoreductase</keyword>
<dbReference type="PIRSF" id="PIRSF000232">
    <property type="entry name" value="YdjA"/>
    <property type="match status" value="1"/>
</dbReference>
<evidence type="ECO:0000256" key="3">
    <source>
        <dbReference type="ARBA" id="ARBA00022630"/>
    </source>
</evidence>
<dbReference type="SUPFAM" id="SSF55469">
    <property type="entry name" value="FMN-dependent nitroreductase-like"/>
    <property type="match status" value="1"/>
</dbReference>
<comment type="similarity">
    <text evidence="2 8">Belongs to the nitroreductase family.</text>
</comment>
<dbReference type="PANTHER" id="PTHR43821:SF1">
    <property type="entry name" value="NAD(P)H NITROREDUCTASE YDJA-RELATED"/>
    <property type="match status" value="1"/>
</dbReference>
<keyword evidence="5 8" id="KW-0521">NADP</keyword>
<dbReference type="EC" id="1.-.-.-" evidence="8"/>
<comment type="caution">
    <text evidence="10">The sequence shown here is derived from an EMBL/GenBank/DDBJ whole genome shotgun (WGS) entry which is preliminary data.</text>
</comment>
<protein>
    <recommendedName>
        <fullName evidence="8">Putative NAD(P)H nitroreductase</fullName>
        <ecNumber evidence="8">1.-.-.-</ecNumber>
    </recommendedName>
</protein>
<evidence type="ECO:0000256" key="5">
    <source>
        <dbReference type="ARBA" id="ARBA00022857"/>
    </source>
</evidence>
<keyword evidence="3 8" id="KW-0285">Flavoprotein</keyword>
<dbReference type="InterPro" id="IPR026021">
    <property type="entry name" value="YdjA-like"/>
</dbReference>
<evidence type="ECO:0000256" key="2">
    <source>
        <dbReference type="ARBA" id="ARBA00007118"/>
    </source>
</evidence>
<dbReference type="Proteomes" id="UP001595548">
    <property type="component" value="Unassembled WGS sequence"/>
</dbReference>
<dbReference type="RefSeq" id="WP_382418379.1">
    <property type="nucleotide sequence ID" value="NZ_AP031500.1"/>
</dbReference>
<dbReference type="PANTHER" id="PTHR43821">
    <property type="entry name" value="NAD(P)H NITROREDUCTASE YDJA-RELATED"/>
    <property type="match status" value="1"/>
</dbReference>
<dbReference type="InterPro" id="IPR052530">
    <property type="entry name" value="NAD(P)H_nitroreductase"/>
</dbReference>
<evidence type="ECO:0000256" key="8">
    <source>
        <dbReference type="PIRNR" id="PIRNR000232"/>
    </source>
</evidence>
<dbReference type="InterPro" id="IPR000415">
    <property type="entry name" value="Nitroreductase-like"/>
</dbReference>
<organism evidence="10 11">
    <name type="scientific">Gilvimarinus japonicus</name>
    <dbReference type="NCBI Taxonomy" id="1796469"/>
    <lineage>
        <taxon>Bacteria</taxon>
        <taxon>Pseudomonadati</taxon>
        <taxon>Pseudomonadota</taxon>
        <taxon>Gammaproteobacteria</taxon>
        <taxon>Cellvibrionales</taxon>
        <taxon>Cellvibrionaceae</taxon>
        <taxon>Gilvimarinus</taxon>
    </lineage>
</organism>
<dbReference type="Pfam" id="PF00881">
    <property type="entry name" value="Nitroreductase"/>
    <property type="match status" value="1"/>
</dbReference>
<name>A0ABV7HW69_9GAMM</name>
<proteinExistence type="inferred from homology"/>
<dbReference type="InterPro" id="IPR029479">
    <property type="entry name" value="Nitroreductase"/>
</dbReference>
<dbReference type="Gene3D" id="3.40.109.10">
    <property type="entry name" value="NADH Oxidase"/>
    <property type="match status" value="1"/>
</dbReference>
<dbReference type="CDD" id="cd02135">
    <property type="entry name" value="YdjA-like"/>
    <property type="match status" value="1"/>
</dbReference>
<sequence length="185" mass="20356">MDAITALTQRVSVAKLGEPAPSKEQLDTLFKCASRAADHGLLRPWRFLTIAGTGRAALGELFCRSALRDDPELSETLQDKLRNMPLRAPMLLLVIARLQEHPKVPELEQLLCAGAAAQNIVNAAYAQGLGVIWRTGDMAYNRHVLEGLNVAENERLVGYLYLGTPAKKLPVAKEIDLSDRCQSWP</sequence>
<evidence type="ECO:0000256" key="1">
    <source>
        <dbReference type="ARBA" id="ARBA00001917"/>
    </source>
</evidence>
<evidence type="ECO:0000259" key="9">
    <source>
        <dbReference type="Pfam" id="PF00881"/>
    </source>
</evidence>
<accession>A0ABV7HW69</accession>
<feature type="domain" description="Nitroreductase" evidence="9">
    <location>
        <begin position="8"/>
        <end position="163"/>
    </location>
</feature>
<keyword evidence="7 8" id="KW-0520">NAD</keyword>
<gene>
    <name evidence="10" type="ORF">ACFOEB_16985</name>
</gene>
<reference evidence="11" key="1">
    <citation type="journal article" date="2019" name="Int. J. Syst. Evol. Microbiol.">
        <title>The Global Catalogue of Microorganisms (GCM) 10K type strain sequencing project: providing services to taxonomists for standard genome sequencing and annotation.</title>
        <authorList>
            <consortium name="The Broad Institute Genomics Platform"/>
            <consortium name="The Broad Institute Genome Sequencing Center for Infectious Disease"/>
            <person name="Wu L."/>
            <person name="Ma J."/>
        </authorList>
    </citation>
    <scope>NUCLEOTIDE SEQUENCE [LARGE SCALE GENOMIC DNA]</scope>
    <source>
        <strain evidence="11">KCTC 52141</strain>
    </source>
</reference>
<evidence type="ECO:0000313" key="11">
    <source>
        <dbReference type="Proteomes" id="UP001595548"/>
    </source>
</evidence>
<comment type="cofactor">
    <cofactor evidence="1 8">
        <name>FMN</name>
        <dbReference type="ChEBI" id="CHEBI:58210"/>
    </cofactor>
</comment>
<keyword evidence="4 8" id="KW-0288">FMN</keyword>
<dbReference type="EMBL" id="JBHRTL010000031">
    <property type="protein sequence ID" value="MFC3156909.1"/>
    <property type="molecule type" value="Genomic_DNA"/>
</dbReference>
<evidence type="ECO:0000256" key="7">
    <source>
        <dbReference type="ARBA" id="ARBA00023027"/>
    </source>
</evidence>
<keyword evidence="11" id="KW-1185">Reference proteome</keyword>